<organism evidence="1 2">
    <name type="scientific">Bacteriovorax stolpii</name>
    <name type="common">Bdellovibrio stolpii</name>
    <dbReference type="NCBI Taxonomy" id="960"/>
    <lineage>
        <taxon>Bacteria</taxon>
        <taxon>Pseudomonadati</taxon>
        <taxon>Bdellovibrionota</taxon>
        <taxon>Bacteriovoracia</taxon>
        <taxon>Bacteriovoracales</taxon>
        <taxon>Bacteriovoracaceae</taxon>
        <taxon>Bacteriovorax</taxon>
    </lineage>
</organism>
<reference evidence="1 2" key="1">
    <citation type="submission" date="2018-01" db="EMBL/GenBank/DDBJ databases">
        <title>Complete genome sequence of Bacteriovorax stolpii DSM12778.</title>
        <authorList>
            <person name="Tang B."/>
            <person name="Chang J."/>
        </authorList>
    </citation>
    <scope>NUCLEOTIDE SEQUENCE [LARGE SCALE GENOMIC DNA]</scope>
    <source>
        <strain evidence="1 2">DSM 12778</strain>
    </source>
</reference>
<gene>
    <name evidence="1" type="ORF">C0V70_03900</name>
</gene>
<keyword evidence="2" id="KW-1185">Reference proteome</keyword>
<name>A0A2K9NP25_BACTC</name>
<dbReference type="Proteomes" id="UP000235584">
    <property type="component" value="Chromosome"/>
</dbReference>
<dbReference type="AlphaFoldDB" id="A0A2K9NP25"/>
<evidence type="ECO:0000313" key="1">
    <source>
        <dbReference type="EMBL" id="AUN97266.1"/>
    </source>
</evidence>
<evidence type="ECO:0000313" key="2">
    <source>
        <dbReference type="Proteomes" id="UP000235584"/>
    </source>
</evidence>
<dbReference type="KEGG" id="bsto:C0V70_03900"/>
<proteinExistence type="predicted"/>
<accession>A0A2K9NP25</accession>
<dbReference type="EMBL" id="CP025704">
    <property type="protein sequence ID" value="AUN97266.1"/>
    <property type="molecule type" value="Genomic_DNA"/>
</dbReference>
<dbReference type="RefSeq" id="WP_102242561.1">
    <property type="nucleotide sequence ID" value="NZ_CP025704.1"/>
</dbReference>
<sequence>MKTTLLAVFLSAFSLQAFAKTDCEITLRLDASQMFFKKFENVGDSFSFALREYAFEYAYSDATKINKLKITHLPTQAVKQIESSSDSVGLIFSEYDYNAARIQCRKSYAGPIDLPVIID</sequence>
<protein>
    <submittedName>
        <fullName evidence="1">Uncharacterized protein</fullName>
    </submittedName>
</protein>